<feature type="compositionally biased region" description="Basic and acidic residues" evidence="1">
    <location>
        <begin position="1673"/>
        <end position="1686"/>
    </location>
</feature>
<dbReference type="STRING" id="67767.A0A0J7L9K3"/>
<dbReference type="PANTHER" id="PTHR11544">
    <property type="entry name" value="COLD SHOCK DOMAIN CONTAINING PROTEINS"/>
    <property type="match status" value="1"/>
</dbReference>
<dbReference type="EMBL" id="LBMM01000192">
    <property type="protein sequence ID" value="KMR04528.1"/>
    <property type="molecule type" value="Genomic_DNA"/>
</dbReference>
<feature type="compositionally biased region" description="Basic and acidic residues" evidence="1">
    <location>
        <begin position="147"/>
        <end position="156"/>
    </location>
</feature>
<dbReference type="CDD" id="cd04458">
    <property type="entry name" value="CSP_CDS"/>
    <property type="match status" value="1"/>
</dbReference>
<dbReference type="InterPro" id="IPR050181">
    <property type="entry name" value="Cold_shock_domain"/>
</dbReference>
<feature type="transmembrane region" description="Helical" evidence="2">
    <location>
        <begin position="28"/>
        <end position="47"/>
    </location>
</feature>
<comment type="caution">
    <text evidence="4">The sequence shown here is derived from an EMBL/GenBank/DDBJ whole genome shotgun (WGS) entry which is preliminary data.</text>
</comment>
<keyword evidence="2" id="KW-0472">Membrane</keyword>
<dbReference type="PRINTS" id="PR00050">
    <property type="entry name" value="COLDSHOCK"/>
</dbReference>
<keyword evidence="2" id="KW-0812">Transmembrane</keyword>
<proteinExistence type="predicted"/>
<dbReference type="PaxDb" id="67767-A0A0J7L9K3"/>
<dbReference type="InterPro" id="IPR002059">
    <property type="entry name" value="CSP_DNA-bd"/>
</dbReference>
<dbReference type="PROSITE" id="PS00352">
    <property type="entry name" value="CSD_1"/>
    <property type="match status" value="1"/>
</dbReference>
<evidence type="ECO:0000256" key="1">
    <source>
        <dbReference type="SAM" id="MobiDB-lite"/>
    </source>
</evidence>
<sequence length="1709" mass="180042">MWDLGNRAAVVLISVTCGCVLIYNAWGAILALALTLLLVVYACYSLLTNDSLVSPHAYQIFGYLSEAVHELVAATRVVYGYGIGQLSSDPCVAVKRRDSSPPSSSSASASASLSASRFSSIDQLSPIPRVPYRSRADDTLAVDGKFYDVGDNDRMSRQQQPSAFGKHTSTPVNKPGDRERNVRNGDVDPDSRRLSSKKISSMHAQTYALSYGENITQFSPEGSPWGGVHGCDITGSYNETNQVCYRGKEQINPSISIWHWAVSEIRVAAPDVAKYSPPERQKILSNICHTENRSPTSVVQVLKEISLKRHASTDDVSFDVAKKQKTDSFFNEERELILEENKQKRGRDESSKSEEDFSPQSKSARPIKRTKTRSCYDILNSLSSSMHVPTGVKRKAVDFSRSGTPDFEKHFKSLESTHPSNTVLQSQNLDIGHTDKPELKEIYSRNLETLNSKKTEEFPLMKGILKSNRELKTNLNKAVSVVTHKTTTKGATETNDTKSVVPSKFVKLTEKLFMRAEPERNEQLKSLVEEPSNIKVKFATDNVEEIKREDIRNMRRTNMKARLQSMFDAISGKAENKINPDVVIQADDINATITPPVTSSDTCATLNSSTTTTNVNTTPLSTAAILPSGFSSSSFDAKLGTKPATIFSSPNTTPNATPNAASSITPNTTPNTTVQSNKPSINIPETKGAINQAKVISIMPVNANTESLHKTVSSTPSTTPTFTFGKPKATATTSSNSLPNFGTSISSSNTFTLAATTTPTTSPSTSINFLAVAKTPSSSAFASVNPSASTSVNIETNNIITTSATVNSSTAVNTTQASPTFTFGGGKSFSSPATIAQTTTSSLSSPGMILPAKTTSASIANVAGFNNTASSTSNSLATISTAPPLFAFGSNGTVSQLPKSNSFAFGQSDSNIQSKVNAFGSPSSGQTTSLPQVTNKSFNFTSNILATTAASNSFTNTTNVTPLTTSTSISGLSSAPAFSLTSTTPSTSTSSTNKSLFAFGSSNTSNATSTAAVLPVTTTSNITNFGAMKNNAVLTFGASTVTPQFNTSTITVPQFGVSTTSIFATTSNTTTSTNVFGSASNSQSFFGAASAVPGTTGIFNSPTTTVPSIFVTTTNTASTTNSPSLFANANANLTSTTTAPLMFGSGTPIFGQTKPSPSFGTAGGMFGSATSPLFSSTTQAGTTASTFNIAGNVSTAAITPGFDSTSNTTPAFGTPSVHQGTSQATSAFGGTTNMFGSTDKNTSVPIFGTNSTPASGTFGTPSTTSTFGAQNPTSLAFGAAASGTFGDNKSPFGATSATTTGFAGGTSTSPSIPAFGANNANNASNNTNAMFVFGSNQKDGTQQNTTFPFGSNFHAGSNNSTTASSAPFQFGSTASKSAATGFNFNTPQPATTTLNFGTSAASTFNPSTPDRRKHQGTDVLARLNSTFTTMGETEKQPEQPKAVQQKMVIANKVTGTVKWFNVKSGYGFINRNDTKEDVFVHQSAIVKNNPRKAVRSVGDGEVVEFDVVIGEKGHEAANVTGPAGEAVKGSPYAADKRRGYRGIHWVYPRRGNGRPQNRRPREGQEGYDQGEGKSGDDANVSEGQAPQQQRRYRLRRHYDGYYRGGRRSGPAPAQQGENAGEGGEQVEGNGEGAPPRGGGRGRGGPSRRYFRRNFRGGRGGGPPRRPRSQDGQVRSEQKSDAPKDSDAPAAAPAPQESQPVQNTTTESTA</sequence>
<dbReference type="FunFam" id="2.40.50.140:FF:000274">
    <property type="entry name" value="Mitochondrial RNA binding protein"/>
    <property type="match status" value="1"/>
</dbReference>
<dbReference type="InterPro" id="IPR011129">
    <property type="entry name" value="CSD"/>
</dbReference>
<dbReference type="GO" id="GO:0003676">
    <property type="term" value="F:nucleic acid binding"/>
    <property type="evidence" value="ECO:0007669"/>
    <property type="project" value="InterPro"/>
</dbReference>
<feature type="compositionally biased region" description="Basic and acidic residues" evidence="1">
    <location>
        <begin position="332"/>
        <end position="355"/>
    </location>
</feature>
<evidence type="ECO:0000256" key="2">
    <source>
        <dbReference type="SAM" id="Phobius"/>
    </source>
</evidence>
<dbReference type="PROSITE" id="PS51257">
    <property type="entry name" value="PROKAR_LIPOPROTEIN"/>
    <property type="match status" value="1"/>
</dbReference>
<name>A0A0J7L9K3_LASNI</name>
<feature type="region of interest" description="Disordered" evidence="1">
    <location>
        <begin position="147"/>
        <end position="198"/>
    </location>
</feature>
<evidence type="ECO:0000259" key="3">
    <source>
        <dbReference type="PROSITE" id="PS51857"/>
    </source>
</evidence>
<dbReference type="SMART" id="SM00357">
    <property type="entry name" value="CSP"/>
    <property type="match status" value="1"/>
</dbReference>
<feature type="compositionally biased region" description="Polar residues" evidence="1">
    <location>
        <begin position="157"/>
        <end position="172"/>
    </location>
</feature>
<reference evidence="4 5" key="1">
    <citation type="submission" date="2015-04" db="EMBL/GenBank/DDBJ databases">
        <title>Lasius niger genome sequencing.</title>
        <authorList>
            <person name="Konorov E.A."/>
            <person name="Nikitin M.A."/>
            <person name="Kirill M.V."/>
            <person name="Chang P."/>
        </authorList>
    </citation>
    <scope>NUCLEOTIDE SEQUENCE [LARGE SCALE GENOMIC DNA]</scope>
    <source>
        <tissue evidence="4">Whole</tissue>
    </source>
</reference>
<dbReference type="Gene3D" id="2.40.50.140">
    <property type="entry name" value="Nucleic acid-binding proteins"/>
    <property type="match status" value="1"/>
</dbReference>
<feature type="region of interest" description="Disordered" evidence="1">
    <location>
        <begin position="1544"/>
        <end position="1709"/>
    </location>
</feature>
<keyword evidence="5" id="KW-1185">Reference proteome</keyword>
<keyword evidence="2" id="KW-1133">Transmembrane helix</keyword>
<dbReference type="OrthoDB" id="7765355at2759"/>
<feature type="compositionally biased region" description="Low complexity" evidence="1">
    <location>
        <begin position="648"/>
        <end position="673"/>
    </location>
</feature>
<dbReference type="InterPro" id="IPR019844">
    <property type="entry name" value="CSD_CS"/>
</dbReference>
<dbReference type="Pfam" id="PF00313">
    <property type="entry name" value="CSD"/>
    <property type="match status" value="1"/>
</dbReference>
<feature type="region of interest" description="Disordered" evidence="1">
    <location>
        <begin position="646"/>
        <end position="684"/>
    </location>
</feature>
<protein>
    <recommendedName>
        <fullName evidence="3">CSD domain-containing protein</fullName>
    </recommendedName>
</protein>
<evidence type="ECO:0000313" key="5">
    <source>
        <dbReference type="Proteomes" id="UP000036403"/>
    </source>
</evidence>
<dbReference type="PROSITE" id="PS51857">
    <property type="entry name" value="CSD_2"/>
    <property type="match status" value="1"/>
</dbReference>
<dbReference type="SUPFAM" id="SSF50249">
    <property type="entry name" value="Nucleic acid-binding proteins"/>
    <property type="match status" value="1"/>
</dbReference>
<feature type="region of interest" description="Disordered" evidence="1">
    <location>
        <begin position="332"/>
        <end position="370"/>
    </location>
</feature>
<dbReference type="InterPro" id="IPR012340">
    <property type="entry name" value="NA-bd_OB-fold"/>
</dbReference>
<dbReference type="Proteomes" id="UP000036403">
    <property type="component" value="Unassembled WGS sequence"/>
</dbReference>
<feature type="compositionally biased region" description="Basic and acidic residues" evidence="1">
    <location>
        <begin position="175"/>
        <end position="193"/>
    </location>
</feature>
<gene>
    <name evidence="4" type="ORF">RF55_652</name>
</gene>
<feature type="domain" description="CSD" evidence="3">
    <location>
        <begin position="1452"/>
        <end position="1521"/>
    </location>
</feature>
<evidence type="ECO:0000313" key="4">
    <source>
        <dbReference type="EMBL" id="KMR04528.1"/>
    </source>
</evidence>
<feature type="compositionally biased region" description="Basic and acidic residues" evidence="1">
    <location>
        <begin position="1559"/>
        <end position="1576"/>
    </location>
</feature>
<feature type="compositionally biased region" description="Gly residues" evidence="1">
    <location>
        <begin position="1619"/>
        <end position="1644"/>
    </location>
</feature>
<feature type="compositionally biased region" description="Polar residues" evidence="1">
    <location>
        <begin position="1695"/>
        <end position="1709"/>
    </location>
</feature>
<accession>A0A0J7L9K3</accession>
<organism evidence="4 5">
    <name type="scientific">Lasius niger</name>
    <name type="common">Black garden ant</name>
    <dbReference type="NCBI Taxonomy" id="67767"/>
    <lineage>
        <taxon>Eukaryota</taxon>
        <taxon>Metazoa</taxon>
        <taxon>Ecdysozoa</taxon>
        <taxon>Arthropoda</taxon>
        <taxon>Hexapoda</taxon>
        <taxon>Insecta</taxon>
        <taxon>Pterygota</taxon>
        <taxon>Neoptera</taxon>
        <taxon>Endopterygota</taxon>
        <taxon>Hymenoptera</taxon>
        <taxon>Apocrita</taxon>
        <taxon>Aculeata</taxon>
        <taxon>Formicoidea</taxon>
        <taxon>Formicidae</taxon>
        <taxon>Formicinae</taxon>
        <taxon>Lasius</taxon>
        <taxon>Lasius</taxon>
    </lineage>
</organism>